<keyword evidence="3" id="KW-0325">Glycoprotein</keyword>
<evidence type="ECO:0000313" key="6">
    <source>
        <dbReference type="EMBL" id="CAF3673025.1"/>
    </source>
</evidence>
<dbReference type="SUPFAM" id="SSF101898">
    <property type="entry name" value="NHL repeat"/>
    <property type="match status" value="1"/>
</dbReference>
<dbReference type="CDD" id="cd05819">
    <property type="entry name" value="NHL"/>
    <property type="match status" value="1"/>
</dbReference>
<sequence length="529" mass="58714">MAGTSPNKIFVGPKPGTLTEQALLDYFSRFGTIDALELFRGWSVCYHGTKFAYGLSIFLSGLAPAECAALGEGIYASQSIIYTSHPRYAEIKRIESSDEKIFFKSGQYVQFVLQCRVHPSNIKVVGPETLGIDRKVTIDPNVSNDVIEWVIDVKNKGFMDFSDPNSTIVCTGIMIRVTDNHPGLLPESQWWYSGHVCNNKICCVLGIDLDELKKQNNEVIHTPLRSATVDFNITWEKNGIAVAGGNGQGNGFNQLSLPLGLYVDEQQTLYIADWFNNRIVRWKFGETNGQVVAGGNGKGNRNDQLYFPTDMIVDKRRDCLFISDMGNKRIVQWPLHGVQSGNTIITGVNCFGITMDEKGFLYICDFDNHAVRRWQVGQTQGQLVAGGNGKGDRLNQLNNPASVFVDRNHSVYVSEYGNHRVVKWRKDAKEGILVAGGQGSGNSLSQLSFPRGIVADQLGTIIVADAGNHRIMRWQEGKREGTIIVGGNSKGPQPNQVTHPIGLSFDRNGNLYVAEHENHRVQKFEIDRN</sequence>
<gene>
    <name evidence="5" type="ORF">IZO911_LOCUS17172</name>
    <name evidence="6" type="ORF">KXQ929_LOCUS9127</name>
</gene>
<name>A0A814GBD1_9BILA</name>
<dbReference type="SUPFAM" id="SSF63829">
    <property type="entry name" value="Calcium-dependent phosphotriesterase"/>
    <property type="match status" value="1"/>
</dbReference>
<keyword evidence="2" id="KW-0677">Repeat</keyword>
<dbReference type="AlphaFoldDB" id="A0A814GBD1"/>
<dbReference type="Pfam" id="PF01436">
    <property type="entry name" value="NHL"/>
    <property type="match status" value="2"/>
</dbReference>
<dbReference type="PROSITE" id="PS51125">
    <property type="entry name" value="NHL"/>
    <property type="match status" value="3"/>
</dbReference>
<dbReference type="Gene3D" id="2.120.10.30">
    <property type="entry name" value="TolB, C-terminal domain"/>
    <property type="match status" value="2"/>
</dbReference>
<comment type="caution">
    <text evidence="5">The sequence shown here is derived from an EMBL/GenBank/DDBJ whole genome shotgun (WGS) entry which is preliminary data.</text>
</comment>
<dbReference type="Proteomes" id="UP000663868">
    <property type="component" value="Unassembled WGS sequence"/>
</dbReference>
<organism evidence="5 7">
    <name type="scientific">Adineta steineri</name>
    <dbReference type="NCBI Taxonomy" id="433720"/>
    <lineage>
        <taxon>Eukaryota</taxon>
        <taxon>Metazoa</taxon>
        <taxon>Spiralia</taxon>
        <taxon>Gnathifera</taxon>
        <taxon>Rotifera</taxon>
        <taxon>Eurotatoria</taxon>
        <taxon>Bdelloidea</taxon>
        <taxon>Adinetida</taxon>
        <taxon>Adinetidae</taxon>
        <taxon>Adineta</taxon>
    </lineage>
</organism>
<feature type="repeat" description="NHL" evidence="4">
    <location>
        <begin position="489"/>
        <end position="527"/>
    </location>
</feature>
<evidence type="ECO:0000313" key="5">
    <source>
        <dbReference type="EMBL" id="CAF0992271.1"/>
    </source>
</evidence>
<dbReference type="EMBL" id="CAJNOE010000158">
    <property type="protein sequence ID" value="CAF0992271.1"/>
    <property type="molecule type" value="Genomic_DNA"/>
</dbReference>
<evidence type="ECO:0000256" key="4">
    <source>
        <dbReference type="PROSITE-ProRule" id="PRU00504"/>
    </source>
</evidence>
<dbReference type="PANTHER" id="PTHR10680:SF14">
    <property type="entry name" value="PEPTIDYL-GLYCINE ALPHA-AMIDATING MONOOXYGENASE"/>
    <property type="match status" value="1"/>
</dbReference>
<proteinExistence type="predicted"/>
<dbReference type="Proteomes" id="UP000663860">
    <property type="component" value="Unassembled WGS sequence"/>
</dbReference>
<feature type="repeat" description="NHL" evidence="4">
    <location>
        <begin position="446"/>
        <end position="471"/>
    </location>
</feature>
<evidence type="ECO:0000256" key="1">
    <source>
        <dbReference type="ARBA" id="ARBA00022729"/>
    </source>
</evidence>
<reference evidence="5" key="1">
    <citation type="submission" date="2021-02" db="EMBL/GenBank/DDBJ databases">
        <authorList>
            <person name="Nowell W R."/>
        </authorList>
    </citation>
    <scope>NUCLEOTIDE SEQUENCE</scope>
</reference>
<protein>
    <recommendedName>
        <fullName evidence="8">RRM domain-containing protein</fullName>
    </recommendedName>
</protein>
<evidence type="ECO:0000256" key="2">
    <source>
        <dbReference type="ARBA" id="ARBA00022737"/>
    </source>
</evidence>
<accession>A0A814GBD1</accession>
<dbReference type="InterPro" id="IPR001258">
    <property type="entry name" value="NHL_repeat"/>
</dbReference>
<keyword evidence="1" id="KW-0732">Signal</keyword>
<dbReference type="InterPro" id="IPR011042">
    <property type="entry name" value="6-blade_b-propeller_TolB-like"/>
</dbReference>
<dbReference type="EMBL" id="CAJOBB010000408">
    <property type="protein sequence ID" value="CAF3673025.1"/>
    <property type="molecule type" value="Genomic_DNA"/>
</dbReference>
<evidence type="ECO:0000256" key="3">
    <source>
        <dbReference type="ARBA" id="ARBA00023180"/>
    </source>
</evidence>
<feature type="repeat" description="NHL" evidence="4">
    <location>
        <begin position="390"/>
        <end position="427"/>
    </location>
</feature>
<evidence type="ECO:0008006" key="8">
    <source>
        <dbReference type="Google" id="ProtNLM"/>
    </source>
</evidence>
<evidence type="ECO:0000313" key="7">
    <source>
        <dbReference type="Proteomes" id="UP000663860"/>
    </source>
</evidence>
<dbReference type="PANTHER" id="PTHR10680">
    <property type="entry name" value="PEPTIDYL-GLYCINE ALPHA-AMIDATING MONOOXYGENASE"/>
    <property type="match status" value="1"/>
</dbReference>